<evidence type="ECO:0000313" key="2">
    <source>
        <dbReference type="Proteomes" id="UP001396334"/>
    </source>
</evidence>
<sequence length="148" mass="16400">MLGTEEERDMKAGTAVVTLVRSAESKQKATPSFDIWTEQSIIFPYKKHKFTACCKRDHSEELVETSNTQGNVMITEKCHSNTGVNKHTDGGRCCRGEIRKQSINGKIGIIDKLSTTSGSRNSKMSFVSALLTFPRILIKKPSSGDEMN</sequence>
<name>A0ABR2SQ48_9ROSI</name>
<organism evidence="1 2">
    <name type="scientific">Hibiscus sabdariffa</name>
    <name type="common">roselle</name>
    <dbReference type="NCBI Taxonomy" id="183260"/>
    <lineage>
        <taxon>Eukaryota</taxon>
        <taxon>Viridiplantae</taxon>
        <taxon>Streptophyta</taxon>
        <taxon>Embryophyta</taxon>
        <taxon>Tracheophyta</taxon>
        <taxon>Spermatophyta</taxon>
        <taxon>Magnoliopsida</taxon>
        <taxon>eudicotyledons</taxon>
        <taxon>Gunneridae</taxon>
        <taxon>Pentapetalae</taxon>
        <taxon>rosids</taxon>
        <taxon>malvids</taxon>
        <taxon>Malvales</taxon>
        <taxon>Malvaceae</taxon>
        <taxon>Malvoideae</taxon>
        <taxon>Hibiscus</taxon>
    </lineage>
</organism>
<proteinExistence type="predicted"/>
<gene>
    <name evidence="1" type="ORF">V6N11_066953</name>
</gene>
<protein>
    <submittedName>
        <fullName evidence="1">Uncharacterized protein</fullName>
    </submittedName>
</protein>
<dbReference type="Proteomes" id="UP001396334">
    <property type="component" value="Unassembled WGS sequence"/>
</dbReference>
<keyword evidence="2" id="KW-1185">Reference proteome</keyword>
<reference evidence="1 2" key="1">
    <citation type="journal article" date="2024" name="G3 (Bethesda)">
        <title>Genome assembly of Hibiscus sabdariffa L. provides insights into metabolisms of medicinal natural products.</title>
        <authorList>
            <person name="Kim T."/>
        </authorList>
    </citation>
    <scope>NUCLEOTIDE SEQUENCE [LARGE SCALE GENOMIC DNA]</scope>
    <source>
        <strain evidence="1">TK-2024</strain>
        <tissue evidence="1">Old leaves</tissue>
    </source>
</reference>
<dbReference type="EMBL" id="JBBPBN010000012">
    <property type="protein sequence ID" value="KAK9027109.1"/>
    <property type="molecule type" value="Genomic_DNA"/>
</dbReference>
<accession>A0ABR2SQ48</accession>
<comment type="caution">
    <text evidence="1">The sequence shown here is derived from an EMBL/GenBank/DDBJ whole genome shotgun (WGS) entry which is preliminary data.</text>
</comment>
<evidence type="ECO:0000313" key="1">
    <source>
        <dbReference type="EMBL" id="KAK9027109.1"/>
    </source>
</evidence>